<organism evidence="1 2">
    <name type="scientific">Lactococcus nasutitermitis</name>
    <dbReference type="NCBI Taxonomy" id="1652957"/>
    <lineage>
        <taxon>Bacteria</taxon>
        <taxon>Bacillati</taxon>
        <taxon>Bacillota</taxon>
        <taxon>Bacilli</taxon>
        <taxon>Lactobacillales</taxon>
        <taxon>Streptococcaceae</taxon>
        <taxon>Lactococcus</taxon>
    </lineage>
</organism>
<dbReference type="InterPro" id="IPR024234">
    <property type="entry name" value="DUF3801"/>
</dbReference>
<reference evidence="2" key="1">
    <citation type="journal article" date="2019" name="Int. J. Syst. Evol. Microbiol.">
        <title>The Global Catalogue of Microorganisms (GCM) 10K type strain sequencing project: providing services to taxonomists for standard genome sequencing and annotation.</title>
        <authorList>
            <consortium name="The Broad Institute Genomics Platform"/>
            <consortium name="The Broad Institute Genome Sequencing Center for Infectious Disease"/>
            <person name="Wu L."/>
            <person name="Ma J."/>
        </authorList>
    </citation>
    <scope>NUCLEOTIDE SEQUENCE [LARGE SCALE GENOMIC DNA]</scope>
    <source>
        <strain evidence="2">CCUG 63287</strain>
    </source>
</reference>
<protein>
    <submittedName>
        <fullName evidence="1">DUF3801 domain-containing protein</fullName>
    </submittedName>
</protein>
<name>A0ABV9JCE2_9LACT</name>
<comment type="caution">
    <text evidence="1">The sequence shown here is derived from an EMBL/GenBank/DDBJ whole genome shotgun (WGS) entry which is preliminary data.</text>
</comment>
<evidence type="ECO:0000313" key="2">
    <source>
        <dbReference type="Proteomes" id="UP001595987"/>
    </source>
</evidence>
<proteinExistence type="predicted"/>
<dbReference type="RefSeq" id="WP_213534841.1">
    <property type="nucleotide sequence ID" value="NZ_BOVQ01000004.1"/>
</dbReference>
<evidence type="ECO:0000313" key="1">
    <source>
        <dbReference type="EMBL" id="MFC4652438.1"/>
    </source>
</evidence>
<dbReference type="Proteomes" id="UP001595987">
    <property type="component" value="Unassembled WGS sequence"/>
</dbReference>
<sequence>MEQKEVIDKFFINGTNTLRTLLQVLENLSRDGLHVWLEHRGQPTTGENKLHRLLQSQDSVTSKFLDQKVDLNKVRNYFNDQGLPFAFKKVEGGTNLFFKVKDEKLAQKALQGIFEQLTTRPGETASQLLKNPKQQSFEEKLQTSQVEQKEKLAQVSKQVGENVTQSTLQKSKGVG</sequence>
<keyword evidence="2" id="KW-1185">Reference proteome</keyword>
<gene>
    <name evidence="1" type="ORF">ACFO26_05900</name>
</gene>
<dbReference type="Pfam" id="PF12687">
    <property type="entry name" value="DUF3801"/>
    <property type="match status" value="1"/>
</dbReference>
<accession>A0ABV9JCE2</accession>
<dbReference type="EMBL" id="JBHSGD010000005">
    <property type="protein sequence ID" value="MFC4652438.1"/>
    <property type="molecule type" value="Genomic_DNA"/>
</dbReference>